<gene>
    <name evidence="1" type="ORF">SAMN04488112_11693</name>
</gene>
<name>A0A1G6PHY6_9BACL</name>
<proteinExistence type="predicted"/>
<dbReference type="AlphaFoldDB" id="A0A1G6PHY6"/>
<evidence type="ECO:0000313" key="1">
    <source>
        <dbReference type="EMBL" id="SDC79027.1"/>
    </source>
</evidence>
<dbReference type="STRING" id="1236220.SAMN04488112_11693"/>
<reference evidence="1 2" key="1">
    <citation type="submission" date="2016-10" db="EMBL/GenBank/DDBJ databases">
        <authorList>
            <person name="de Groot N.N."/>
        </authorList>
    </citation>
    <scope>NUCLEOTIDE SEQUENCE [LARGE SCALE GENOMIC DNA]</scope>
    <source>
        <strain evidence="1 2">DSM 45514</strain>
    </source>
</reference>
<evidence type="ECO:0000313" key="2">
    <source>
        <dbReference type="Proteomes" id="UP000199387"/>
    </source>
</evidence>
<dbReference type="RefSeq" id="WP_091571532.1">
    <property type="nucleotide sequence ID" value="NZ_FMZA01000016.1"/>
</dbReference>
<dbReference type="Proteomes" id="UP000199387">
    <property type="component" value="Unassembled WGS sequence"/>
</dbReference>
<protein>
    <submittedName>
        <fullName evidence="1">Uncharacterized protein</fullName>
    </submittedName>
</protein>
<keyword evidence="2" id="KW-1185">Reference proteome</keyword>
<accession>A0A1G6PHY6</accession>
<dbReference type="OrthoDB" id="2990216at2"/>
<sequence length="154" mass="18239">MGKVVWLEAWRLTRMEKLRQEALSGFPWGKLSQMVDTILEPTLRNLNPGQRLAVDEAVYRIAFEAYVCGMESSRRGELECPPERPSQERRRWGQRVFGYGGSRLIGQIAEDLNLFRQMDEWTIQSVMYFFEEVTALWFMHGVDYGIRLRKRRFL</sequence>
<organism evidence="1 2">
    <name type="scientific">Melghirimyces thermohalophilus</name>
    <dbReference type="NCBI Taxonomy" id="1236220"/>
    <lineage>
        <taxon>Bacteria</taxon>
        <taxon>Bacillati</taxon>
        <taxon>Bacillota</taxon>
        <taxon>Bacilli</taxon>
        <taxon>Bacillales</taxon>
        <taxon>Thermoactinomycetaceae</taxon>
        <taxon>Melghirimyces</taxon>
    </lineage>
</organism>
<dbReference type="EMBL" id="FMZA01000016">
    <property type="protein sequence ID" value="SDC79027.1"/>
    <property type="molecule type" value="Genomic_DNA"/>
</dbReference>